<dbReference type="EMBL" id="JBELOE010000076">
    <property type="protein sequence ID" value="MER2490866.1"/>
    <property type="molecule type" value="Genomic_DNA"/>
</dbReference>
<protein>
    <recommendedName>
        <fullName evidence="2 5">Cell shape-determining protein MreC</fullName>
    </recommendedName>
    <alternativeName>
        <fullName evidence="4 5">Cell shape protein MreC</fullName>
    </alternativeName>
</protein>
<comment type="function">
    <text evidence="5">Involved in formation and maintenance of cell shape.</text>
</comment>
<dbReference type="Pfam" id="PF04085">
    <property type="entry name" value="MreC"/>
    <property type="match status" value="1"/>
</dbReference>
<evidence type="ECO:0000256" key="5">
    <source>
        <dbReference type="PIRNR" id="PIRNR038471"/>
    </source>
</evidence>
<dbReference type="InterPro" id="IPR055342">
    <property type="entry name" value="MreC_beta-barrel_core"/>
</dbReference>
<dbReference type="InterPro" id="IPR042175">
    <property type="entry name" value="Cell/Rod_MreC_2"/>
</dbReference>
<keyword evidence="8" id="KW-1185">Reference proteome</keyword>
<evidence type="ECO:0000313" key="7">
    <source>
        <dbReference type="EMBL" id="MER2490866.1"/>
    </source>
</evidence>
<dbReference type="PANTHER" id="PTHR34138:SF1">
    <property type="entry name" value="CELL SHAPE-DETERMINING PROTEIN MREC"/>
    <property type="match status" value="1"/>
</dbReference>
<dbReference type="RefSeq" id="WP_350400672.1">
    <property type="nucleotide sequence ID" value="NZ_JBELOE010000076.1"/>
</dbReference>
<evidence type="ECO:0000256" key="2">
    <source>
        <dbReference type="ARBA" id="ARBA00013855"/>
    </source>
</evidence>
<dbReference type="PIRSF" id="PIRSF038471">
    <property type="entry name" value="MreC"/>
    <property type="match status" value="1"/>
</dbReference>
<comment type="similarity">
    <text evidence="1 5">Belongs to the MreC family.</text>
</comment>
<organism evidence="7 8">
    <name type="scientific">Catenovulum sediminis</name>
    <dbReference type="NCBI Taxonomy" id="1740262"/>
    <lineage>
        <taxon>Bacteria</taxon>
        <taxon>Pseudomonadati</taxon>
        <taxon>Pseudomonadota</taxon>
        <taxon>Gammaproteobacteria</taxon>
        <taxon>Alteromonadales</taxon>
        <taxon>Alteromonadaceae</taxon>
        <taxon>Catenovulum</taxon>
    </lineage>
</organism>
<dbReference type="PANTHER" id="PTHR34138">
    <property type="entry name" value="CELL SHAPE-DETERMINING PROTEIN MREC"/>
    <property type="match status" value="1"/>
</dbReference>
<name>A0ABV1RD59_9ALTE</name>
<accession>A0ABV1RD59</accession>
<feature type="domain" description="Rod shape-determining protein MreC beta-barrel core" evidence="6">
    <location>
        <begin position="123"/>
        <end position="270"/>
    </location>
</feature>
<dbReference type="InterPro" id="IPR042177">
    <property type="entry name" value="Cell/Rod_1"/>
</dbReference>
<evidence type="ECO:0000256" key="3">
    <source>
        <dbReference type="ARBA" id="ARBA00022960"/>
    </source>
</evidence>
<evidence type="ECO:0000256" key="1">
    <source>
        <dbReference type="ARBA" id="ARBA00009369"/>
    </source>
</evidence>
<dbReference type="Proteomes" id="UP001467690">
    <property type="component" value="Unassembled WGS sequence"/>
</dbReference>
<dbReference type="NCBIfam" id="TIGR00219">
    <property type="entry name" value="mreC"/>
    <property type="match status" value="1"/>
</dbReference>
<proteinExistence type="inferred from homology"/>
<dbReference type="InterPro" id="IPR007221">
    <property type="entry name" value="MreC"/>
</dbReference>
<comment type="caution">
    <text evidence="7">The sequence shown here is derived from an EMBL/GenBank/DDBJ whole genome shotgun (WGS) entry which is preliminary data.</text>
</comment>
<evidence type="ECO:0000256" key="4">
    <source>
        <dbReference type="ARBA" id="ARBA00032089"/>
    </source>
</evidence>
<gene>
    <name evidence="7" type="primary">mreC</name>
    <name evidence="7" type="ORF">ABS311_03090</name>
</gene>
<evidence type="ECO:0000259" key="6">
    <source>
        <dbReference type="Pfam" id="PF04085"/>
    </source>
</evidence>
<sequence length="295" mass="32879">MTPLFANGPEPQTRIIIAILLSFVLMFVDHRMQGFDSIRVYLNSMVSPIMYAANLPQRLLDWSAESLSSRSDLLDENARLRESHLLLSERLQRMRFLERENDRLRALLGSPLRQDIRKMVTEVMSVESNPNSHQLVLNRGSLNGVYEGQAVLDENGIVGQVVSVGTTTSRVLLISDHTHAIPVRVERNAVRSIAIGTGSWSRIELSFVPHSTDIKVGDRLISSGLGQRFPEGYPVAEVSSVVSNESLPFAQIQARPIAALDRVRYLLLLWPPDAEKQPQKGALKNLAEEAEALIP</sequence>
<keyword evidence="3 5" id="KW-0133">Cell shape</keyword>
<reference evidence="7 8" key="1">
    <citation type="submission" date="2024-06" db="EMBL/GenBank/DDBJ databases">
        <authorList>
            <person name="Chen R.Y."/>
        </authorList>
    </citation>
    <scope>NUCLEOTIDE SEQUENCE [LARGE SCALE GENOMIC DNA]</scope>
    <source>
        <strain evidence="7 8">D2</strain>
    </source>
</reference>
<evidence type="ECO:0000313" key="8">
    <source>
        <dbReference type="Proteomes" id="UP001467690"/>
    </source>
</evidence>
<dbReference type="Gene3D" id="2.40.10.350">
    <property type="entry name" value="Rod shape-determining protein MreC, domain 2"/>
    <property type="match status" value="1"/>
</dbReference>
<dbReference type="Gene3D" id="2.40.10.340">
    <property type="entry name" value="Rod shape-determining protein MreC, domain 1"/>
    <property type="match status" value="1"/>
</dbReference>